<gene>
    <name evidence="5" type="primary">recX</name>
    <name evidence="7" type="ORF">NCTC12020_01983</name>
</gene>
<dbReference type="Gene3D" id="1.10.10.10">
    <property type="entry name" value="Winged helix-like DNA-binding domain superfamily/Winged helix DNA-binding domain"/>
    <property type="match status" value="1"/>
</dbReference>
<comment type="function">
    <text evidence="5">Modulates RecA activity.</text>
</comment>
<comment type="similarity">
    <text evidence="2 5">Belongs to the RecX family.</text>
</comment>
<dbReference type="Proteomes" id="UP000255367">
    <property type="component" value="Unassembled WGS sequence"/>
</dbReference>
<accession>A0A380NQ88</accession>
<dbReference type="GO" id="GO:0006282">
    <property type="term" value="P:regulation of DNA repair"/>
    <property type="evidence" value="ECO:0007669"/>
    <property type="project" value="UniProtKB-UniRule"/>
</dbReference>
<evidence type="ECO:0000313" key="8">
    <source>
        <dbReference type="Proteomes" id="UP000255367"/>
    </source>
</evidence>
<evidence type="ECO:0000313" key="7">
    <source>
        <dbReference type="EMBL" id="SUP45078.1"/>
    </source>
</evidence>
<dbReference type="Pfam" id="PF21982">
    <property type="entry name" value="RecX_HTH1"/>
    <property type="match status" value="1"/>
</dbReference>
<comment type="subcellular location">
    <subcellularLocation>
        <location evidence="1 5">Cytoplasm</location>
    </subcellularLocation>
</comment>
<name>A0A380NQ88_9FIRM</name>
<evidence type="ECO:0000256" key="5">
    <source>
        <dbReference type="HAMAP-Rule" id="MF_01114"/>
    </source>
</evidence>
<keyword evidence="8" id="KW-1185">Reference proteome</keyword>
<sequence>MGFKPSKTEYTDITAMDQAMRFLAPRFLSRLELTQKLQRKGVSSELIHTVLQRLEELDYINDERLAHDVLQFYMAEAKYSVQYIRNKMFQRGLVVGNELSYYDEFKPALKLIIRHFLGISAITDPVWYEEAWPEEARLNQKKVMNFLKNRGFSVSTIRNICSQVARYE</sequence>
<dbReference type="InterPro" id="IPR003783">
    <property type="entry name" value="Regulatory_RecX"/>
</dbReference>
<dbReference type="GO" id="GO:0005737">
    <property type="term" value="C:cytoplasm"/>
    <property type="evidence" value="ECO:0007669"/>
    <property type="project" value="UniProtKB-SubCell"/>
</dbReference>
<evidence type="ECO:0000256" key="3">
    <source>
        <dbReference type="ARBA" id="ARBA00018111"/>
    </source>
</evidence>
<dbReference type="AlphaFoldDB" id="A0A380NQ88"/>
<evidence type="ECO:0000256" key="1">
    <source>
        <dbReference type="ARBA" id="ARBA00004496"/>
    </source>
</evidence>
<dbReference type="PANTHER" id="PTHR33602">
    <property type="entry name" value="REGULATORY PROTEIN RECX FAMILY PROTEIN"/>
    <property type="match status" value="1"/>
</dbReference>
<evidence type="ECO:0000256" key="4">
    <source>
        <dbReference type="ARBA" id="ARBA00022490"/>
    </source>
</evidence>
<keyword evidence="4 5" id="KW-0963">Cytoplasm</keyword>
<evidence type="ECO:0000256" key="2">
    <source>
        <dbReference type="ARBA" id="ARBA00009695"/>
    </source>
</evidence>
<dbReference type="PANTHER" id="PTHR33602:SF1">
    <property type="entry name" value="REGULATORY PROTEIN RECX FAMILY PROTEIN"/>
    <property type="match status" value="1"/>
</dbReference>
<protein>
    <recommendedName>
        <fullName evidence="3 5">Regulatory protein RecX</fullName>
    </recommendedName>
</protein>
<organism evidence="7 8">
    <name type="scientific">Veillonella criceti</name>
    <dbReference type="NCBI Taxonomy" id="103891"/>
    <lineage>
        <taxon>Bacteria</taxon>
        <taxon>Bacillati</taxon>
        <taxon>Bacillota</taxon>
        <taxon>Negativicutes</taxon>
        <taxon>Veillonellales</taxon>
        <taxon>Veillonellaceae</taxon>
        <taxon>Veillonella</taxon>
    </lineage>
</organism>
<dbReference type="InterPro" id="IPR036388">
    <property type="entry name" value="WH-like_DNA-bd_sf"/>
</dbReference>
<evidence type="ECO:0000259" key="6">
    <source>
        <dbReference type="Pfam" id="PF21982"/>
    </source>
</evidence>
<reference evidence="7 8" key="1">
    <citation type="submission" date="2018-06" db="EMBL/GenBank/DDBJ databases">
        <authorList>
            <consortium name="Pathogen Informatics"/>
            <person name="Doyle S."/>
        </authorList>
    </citation>
    <scope>NUCLEOTIDE SEQUENCE [LARGE SCALE GENOMIC DNA]</scope>
    <source>
        <strain evidence="7 8">NCTC12020</strain>
    </source>
</reference>
<dbReference type="RefSeq" id="WP_115311037.1">
    <property type="nucleotide sequence ID" value="NZ_UHIO01000001.1"/>
</dbReference>
<dbReference type="InterPro" id="IPR053926">
    <property type="entry name" value="RecX_HTH_1st"/>
</dbReference>
<dbReference type="EMBL" id="UHIO01000001">
    <property type="protein sequence ID" value="SUP45078.1"/>
    <property type="molecule type" value="Genomic_DNA"/>
</dbReference>
<proteinExistence type="inferred from homology"/>
<feature type="domain" description="RecX first three-helical" evidence="6">
    <location>
        <begin position="15"/>
        <end position="54"/>
    </location>
</feature>
<dbReference type="OrthoDB" id="1631730at2"/>
<dbReference type="HAMAP" id="MF_01114">
    <property type="entry name" value="RecX"/>
    <property type="match status" value="1"/>
</dbReference>